<evidence type="ECO:0000313" key="2">
    <source>
        <dbReference type="EMBL" id="OEJ89299.1"/>
    </source>
</evidence>
<protein>
    <submittedName>
        <fullName evidence="2">UPF0662 protein</fullName>
    </submittedName>
</protein>
<feature type="compositionally biased region" description="Polar residues" evidence="1">
    <location>
        <begin position="604"/>
        <end position="622"/>
    </location>
</feature>
<reference evidence="3" key="1">
    <citation type="journal article" date="2016" name="Genome Announc.">
        <title>Genome sequences of three species of Hanseniaspora isolated from spontaneous wine fermentations.</title>
        <authorList>
            <person name="Sternes P.R."/>
            <person name="Lee D."/>
            <person name="Kutyna D.R."/>
            <person name="Borneman A.R."/>
        </authorList>
    </citation>
    <scope>NUCLEOTIDE SEQUENCE [LARGE SCALE GENOMIC DNA]</scope>
    <source>
        <strain evidence="3">AWRI3580</strain>
    </source>
</reference>
<name>A0A1E5RQX5_HANUV</name>
<comment type="caution">
    <text evidence="2">The sequence shown here is derived from an EMBL/GenBank/DDBJ whole genome shotgun (WGS) entry which is preliminary data.</text>
</comment>
<dbReference type="Proteomes" id="UP000095358">
    <property type="component" value="Unassembled WGS sequence"/>
</dbReference>
<feature type="compositionally biased region" description="Acidic residues" evidence="1">
    <location>
        <begin position="590"/>
        <end position="603"/>
    </location>
</feature>
<dbReference type="PANTHER" id="PTHR28086">
    <property type="entry name" value="UPF0662 PROTEIN YPL260W"/>
    <property type="match status" value="1"/>
</dbReference>
<dbReference type="EMBL" id="LPNN01000004">
    <property type="protein sequence ID" value="OEJ89299.1"/>
    <property type="molecule type" value="Genomic_DNA"/>
</dbReference>
<dbReference type="STRING" id="29833.A0A1E5RQX5"/>
<feature type="region of interest" description="Disordered" evidence="1">
    <location>
        <begin position="514"/>
        <end position="622"/>
    </location>
</feature>
<evidence type="ECO:0000256" key="1">
    <source>
        <dbReference type="SAM" id="MobiDB-lite"/>
    </source>
</evidence>
<feature type="compositionally biased region" description="Basic residues" evidence="1">
    <location>
        <begin position="574"/>
        <end position="583"/>
    </location>
</feature>
<organism evidence="2 3">
    <name type="scientific">Hanseniaspora uvarum</name>
    <name type="common">Yeast</name>
    <name type="synonym">Kloeckera apiculata</name>
    <dbReference type="NCBI Taxonomy" id="29833"/>
    <lineage>
        <taxon>Eukaryota</taxon>
        <taxon>Fungi</taxon>
        <taxon>Dikarya</taxon>
        <taxon>Ascomycota</taxon>
        <taxon>Saccharomycotina</taxon>
        <taxon>Saccharomycetes</taxon>
        <taxon>Saccharomycodales</taxon>
        <taxon>Saccharomycodaceae</taxon>
        <taxon>Hanseniaspora</taxon>
    </lineage>
</organism>
<accession>A0A1E5RQX5</accession>
<feature type="compositionally biased region" description="Basic and acidic residues" evidence="1">
    <location>
        <begin position="551"/>
        <end position="573"/>
    </location>
</feature>
<evidence type="ECO:0000313" key="3">
    <source>
        <dbReference type="Proteomes" id="UP000095358"/>
    </source>
</evidence>
<proteinExistence type="predicted"/>
<dbReference type="GO" id="GO:0005737">
    <property type="term" value="C:cytoplasm"/>
    <property type="evidence" value="ECO:0007669"/>
    <property type="project" value="TreeGrafter"/>
</dbReference>
<dbReference type="InterPro" id="IPR018810">
    <property type="entry name" value="UPF0662"/>
</dbReference>
<keyword evidence="3" id="KW-1185">Reference proteome</keyword>
<dbReference type="OrthoDB" id="2011986at2759"/>
<feature type="compositionally biased region" description="Polar residues" evidence="1">
    <location>
        <begin position="525"/>
        <end position="537"/>
    </location>
</feature>
<dbReference type="AlphaFoldDB" id="A0A1E5RQX5"/>
<gene>
    <name evidence="2" type="ORF">AWRI3580_g2400</name>
</gene>
<sequence>MINNEPVPAAEEPILECLLTIRTDLFSLKQNRQKYLNSRTIYEIYYKVLIKVHHLFEVRTDNSNSKLHSNRVDSVLDDVMQLISLSFITCGLKNTAPATFAHLSTVQRLLEHLEESRIYTVHDLSPIKERLDEIEEIVKKNAYKHVHSEDTNKDDNATEFEDISEIEKENDATEDLLLKNKLDECIMEYHRIESKIESIDPRLTRHIENLYSLRRQLLSVSISFKNNGNKLFIHDTIKESMASNSAQKDNSVVDEDDDDEDDEIKTFIKSCSSRLKEIEESEIVSSGLVQTVSGFPVFSGLLDECHDLVNDLVHQKVYLDDANSYYENPFLQQIYQKLIDTKTSLENLVVTRRWTLRETDLFFYQKELKDIEKLRVGPTFKNPENPQEDAFEKEKKSPSILLYLLRRCYAIIYKLLESSEPISESMQRIHNQLSTVRRCLLEIKRMGGVDDERELYPYQLKLASIDNMRVDGKFYDEDGNIPEGQGSLNVLLSECFDIVQELKIEAYERDDLYTSDSDDEVDNLPINQSNSEESTNNKSRRRDSVPFTKDSTNRDVSELERPNEEKEIEELRKQFQKLKHEKQKKMMDLSYDDSEDLDYDDNGSEFSYGSSIPVSLTPSNKL</sequence>
<dbReference type="VEuPathDB" id="FungiDB:AWRI3580_g2400"/>
<dbReference type="PANTHER" id="PTHR28086:SF1">
    <property type="entry name" value="CU(2+) SUPPRESSING AND BLEOMYCIN SENSITIVE PROTEIN 1"/>
    <property type="match status" value="1"/>
</dbReference>
<dbReference type="Pfam" id="PF10303">
    <property type="entry name" value="DUF2408"/>
    <property type="match status" value="2"/>
</dbReference>
<dbReference type="GO" id="GO:0005634">
    <property type="term" value="C:nucleus"/>
    <property type="evidence" value="ECO:0007669"/>
    <property type="project" value="TreeGrafter"/>
</dbReference>